<dbReference type="Gene3D" id="6.10.280.30">
    <property type="match status" value="1"/>
</dbReference>
<dbReference type="SUPFAM" id="SSF101494">
    <property type="entry name" value="Stathmin"/>
    <property type="match status" value="1"/>
</dbReference>
<feature type="region of interest" description="Disordered" evidence="2">
    <location>
        <begin position="44"/>
        <end position="92"/>
    </location>
</feature>
<dbReference type="EMBL" id="JAKMXF010000033">
    <property type="protein sequence ID" value="KAI6660446.1"/>
    <property type="molecule type" value="Genomic_DNA"/>
</dbReference>
<feature type="compositionally biased region" description="Polar residues" evidence="2">
    <location>
        <begin position="44"/>
        <end position="61"/>
    </location>
</feature>
<comment type="caution">
    <text evidence="3">The sequence shown here is derived from an EMBL/GenBank/DDBJ whole genome shotgun (WGS) entry which is preliminary data.</text>
</comment>
<feature type="region of interest" description="Disordered" evidence="2">
    <location>
        <begin position="118"/>
        <end position="150"/>
    </location>
</feature>
<feature type="coiled-coil region" evidence="1">
    <location>
        <begin position="302"/>
        <end position="344"/>
    </location>
</feature>
<evidence type="ECO:0000313" key="4">
    <source>
        <dbReference type="Proteomes" id="UP001165289"/>
    </source>
</evidence>
<proteinExistence type="predicted"/>
<keyword evidence="1" id="KW-0175">Coiled coil</keyword>
<reference evidence="3 4" key="1">
    <citation type="journal article" date="2023" name="BMC Biol.">
        <title>The compact genome of the sponge Oopsacas minuta (Hexactinellida) is lacking key metazoan core genes.</title>
        <authorList>
            <person name="Santini S."/>
            <person name="Schenkelaars Q."/>
            <person name="Jourda C."/>
            <person name="Duchesne M."/>
            <person name="Belahbib H."/>
            <person name="Rocher C."/>
            <person name="Selva M."/>
            <person name="Riesgo A."/>
            <person name="Vervoort M."/>
            <person name="Leys S.P."/>
            <person name="Kodjabachian L."/>
            <person name="Le Bivic A."/>
            <person name="Borchiellini C."/>
            <person name="Claverie J.M."/>
            <person name="Renard E."/>
        </authorList>
    </citation>
    <scope>NUCLEOTIDE SEQUENCE [LARGE SCALE GENOMIC DNA]</scope>
    <source>
        <strain evidence="3">SPO-2</strain>
    </source>
</reference>
<dbReference type="PANTHER" id="PTHR10104">
    <property type="entry name" value="STATHMIN"/>
    <property type="match status" value="1"/>
</dbReference>
<protein>
    <submittedName>
        <fullName evidence="3">Uncharacterized protein</fullName>
    </submittedName>
</protein>
<evidence type="ECO:0000313" key="3">
    <source>
        <dbReference type="EMBL" id="KAI6660446.1"/>
    </source>
</evidence>
<dbReference type="InterPro" id="IPR036002">
    <property type="entry name" value="Stathmin_sf"/>
</dbReference>
<evidence type="ECO:0000256" key="1">
    <source>
        <dbReference type="SAM" id="Coils"/>
    </source>
</evidence>
<feature type="compositionally biased region" description="Polar residues" evidence="2">
    <location>
        <begin position="69"/>
        <end position="83"/>
    </location>
</feature>
<gene>
    <name evidence="3" type="ORF">LOD99_14032</name>
</gene>
<organism evidence="3 4">
    <name type="scientific">Oopsacas minuta</name>
    <dbReference type="NCBI Taxonomy" id="111878"/>
    <lineage>
        <taxon>Eukaryota</taxon>
        <taxon>Metazoa</taxon>
        <taxon>Porifera</taxon>
        <taxon>Hexactinellida</taxon>
        <taxon>Hexasterophora</taxon>
        <taxon>Lyssacinosida</taxon>
        <taxon>Leucopsacidae</taxon>
        <taxon>Oopsacas</taxon>
    </lineage>
</organism>
<feature type="compositionally biased region" description="Polar residues" evidence="2">
    <location>
        <begin position="120"/>
        <end position="132"/>
    </location>
</feature>
<dbReference type="AlphaFoldDB" id="A0AAV7KKD5"/>
<dbReference type="InterPro" id="IPR000956">
    <property type="entry name" value="Stathmin_fam"/>
</dbReference>
<name>A0AAV7KKD5_9METZ</name>
<accession>A0AAV7KKD5</accession>
<dbReference type="GO" id="GO:0031110">
    <property type="term" value="P:regulation of microtubule polymerization or depolymerization"/>
    <property type="evidence" value="ECO:0007669"/>
    <property type="project" value="InterPro"/>
</dbReference>
<keyword evidence="4" id="KW-1185">Reference proteome</keyword>
<dbReference type="Proteomes" id="UP001165289">
    <property type="component" value="Unassembled WGS sequence"/>
</dbReference>
<dbReference type="Pfam" id="PF00836">
    <property type="entry name" value="Stathmin"/>
    <property type="match status" value="1"/>
</dbReference>
<sequence>MGCVSSKEAEDNTNTVRIQITSQQQVPAEDVLFVKSTHLSFARSNSEPFPSVGTVSSSKQGLSIRPPSNKKNSVSTSSLAQSLRKNKLVTPEQKARRSMSGIICVEPHLPRDVTHDIITRQVSASSRATTDSGYEDESRPSISSASRRTENEIIQFITEKSSSDRVESVMVAERPTTPKLLIAGISYLPPIRKSSITPKHTNLPGAMDAQNILEKSPLPPIHSKLRRTNSSVKFTEENTAMQIEQSFDVIERSASRGGLAFDILLDVSLEKKNGLKPIEFCPEGLSSKKVFKTKTATSKLTKEEIEAKLAAAESRRKKREQKIIDNLIEQREIEEKKMKERYEQNQKVIEHRETTLGERMRTRSNNREALINAKVIQAHRVQEKVENARVSRKYLSQNKVSECKTTMQS</sequence>
<evidence type="ECO:0000256" key="2">
    <source>
        <dbReference type="SAM" id="MobiDB-lite"/>
    </source>
</evidence>